<dbReference type="AlphaFoldDB" id="A0A9N9VBL3"/>
<name>A0A9N9VBL3_9HYPO</name>
<evidence type="ECO:0000313" key="1">
    <source>
        <dbReference type="EMBL" id="CAH0023072.1"/>
    </source>
</evidence>
<dbReference type="Proteomes" id="UP000696573">
    <property type="component" value="Unassembled WGS sequence"/>
</dbReference>
<organism evidence="1 2">
    <name type="scientific">Clonostachys rhizophaga</name>
    <dbReference type="NCBI Taxonomy" id="160324"/>
    <lineage>
        <taxon>Eukaryota</taxon>
        <taxon>Fungi</taxon>
        <taxon>Dikarya</taxon>
        <taxon>Ascomycota</taxon>
        <taxon>Pezizomycotina</taxon>
        <taxon>Sordariomycetes</taxon>
        <taxon>Hypocreomycetidae</taxon>
        <taxon>Hypocreales</taxon>
        <taxon>Bionectriaceae</taxon>
        <taxon>Clonostachys</taxon>
    </lineage>
</organism>
<dbReference type="EMBL" id="CABFNQ020000689">
    <property type="protein sequence ID" value="CAH0023072.1"/>
    <property type="molecule type" value="Genomic_DNA"/>
</dbReference>
<protein>
    <submittedName>
        <fullName evidence="1">Uncharacterized protein</fullName>
    </submittedName>
</protein>
<proteinExistence type="predicted"/>
<comment type="caution">
    <text evidence="1">The sequence shown here is derived from an EMBL/GenBank/DDBJ whole genome shotgun (WGS) entry which is preliminary data.</text>
</comment>
<sequence length="164" mass="18475">MAQNMMPGLEQSLLQLQWSVNAIQVSLERLQESQRNSQLDNGRHVRVLTQVVMDIKRRIAAPQQALPQPRQPRIPGANTVVQRRPSIPKANPAVQRRCVSSSQTHQAAKTLRAKTTPENISVRLTNRRTISETLTGVMDIPLFPLLNMRAYGPSLANWALMILR</sequence>
<keyword evidence="2" id="KW-1185">Reference proteome</keyword>
<evidence type="ECO:0000313" key="2">
    <source>
        <dbReference type="Proteomes" id="UP000696573"/>
    </source>
</evidence>
<accession>A0A9N9VBL3</accession>
<gene>
    <name evidence="1" type="ORF">CRHIZ90672A_00014239</name>
</gene>
<reference evidence="1" key="1">
    <citation type="submission" date="2021-10" db="EMBL/GenBank/DDBJ databases">
        <authorList>
            <person name="Piombo E."/>
        </authorList>
    </citation>
    <scope>NUCLEOTIDE SEQUENCE</scope>
</reference>